<accession>A0A482XJ87</accession>
<protein>
    <submittedName>
        <fullName evidence="2">Uncharacterized protein</fullName>
    </submittedName>
</protein>
<reference evidence="2" key="2">
    <citation type="submission" date="2019-02" db="EMBL/GenBank/DDBJ databases">
        <authorList>
            <person name="Zhu J."/>
            <person name="Jiang F."/>
            <person name="Wang X."/>
            <person name="Yang P."/>
            <person name="Bao Y."/>
            <person name="Zhao W."/>
            <person name="Wang W."/>
            <person name="Lu H."/>
            <person name="Wang Q."/>
            <person name="Cui N."/>
            <person name="Li J."/>
            <person name="Chen X."/>
            <person name="Luo L."/>
            <person name="Yu J."/>
            <person name="Kang L."/>
            <person name="Cui F."/>
        </authorList>
    </citation>
    <scope>NUCLEOTIDE SEQUENCE</scope>
    <source>
        <strain evidence="2">Lst14</strain>
        <tissue evidence="2">Whole body</tissue>
    </source>
</reference>
<gene>
    <name evidence="1" type="ORF">LSTR_LSTR005810</name>
    <name evidence="2" type="ORF">LSTR_LSTR015822</name>
</gene>
<dbReference type="InParanoid" id="A0A482XJ87"/>
<keyword evidence="3" id="KW-1185">Reference proteome</keyword>
<name>A0A482XJ87_LAOST</name>
<dbReference type="EMBL" id="QKKF02027168">
    <property type="protein sequence ID" value="RZF35994.1"/>
    <property type="molecule type" value="Genomic_DNA"/>
</dbReference>
<dbReference type="SMR" id="A0A482XJ87"/>
<evidence type="ECO:0000313" key="1">
    <source>
        <dbReference type="EMBL" id="RZF35994.1"/>
    </source>
</evidence>
<dbReference type="AlphaFoldDB" id="A0A482XJ87"/>
<evidence type="ECO:0000313" key="3">
    <source>
        <dbReference type="Proteomes" id="UP000291343"/>
    </source>
</evidence>
<dbReference type="Proteomes" id="UP000291343">
    <property type="component" value="Unassembled WGS sequence"/>
</dbReference>
<evidence type="ECO:0000313" key="2">
    <source>
        <dbReference type="EMBL" id="RZF45976.1"/>
    </source>
</evidence>
<dbReference type="EMBL" id="QKKF02007527">
    <property type="protein sequence ID" value="RZF45976.1"/>
    <property type="molecule type" value="Genomic_DNA"/>
</dbReference>
<comment type="caution">
    <text evidence="2">The sequence shown here is derived from an EMBL/GenBank/DDBJ whole genome shotgun (WGS) entry which is preliminary data.</text>
</comment>
<organism evidence="2 3">
    <name type="scientific">Laodelphax striatellus</name>
    <name type="common">Small brown planthopper</name>
    <name type="synonym">Delphax striatella</name>
    <dbReference type="NCBI Taxonomy" id="195883"/>
    <lineage>
        <taxon>Eukaryota</taxon>
        <taxon>Metazoa</taxon>
        <taxon>Ecdysozoa</taxon>
        <taxon>Arthropoda</taxon>
        <taxon>Hexapoda</taxon>
        <taxon>Insecta</taxon>
        <taxon>Pterygota</taxon>
        <taxon>Neoptera</taxon>
        <taxon>Paraneoptera</taxon>
        <taxon>Hemiptera</taxon>
        <taxon>Auchenorrhyncha</taxon>
        <taxon>Fulgoroidea</taxon>
        <taxon>Delphacidae</taxon>
        <taxon>Criomorphinae</taxon>
        <taxon>Laodelphax</taxon>
    </lineage>
</organism>
<proteinExistence type="predicted"/>
<sequence length="102" mass="11326">MVFRRAELTMDESTVAQLARGIKGIPFERFGSAALVSTSPCVNVRTHAHTPSAAYHFFHLPTPPLRCLLLAKNEQARLKQTRTLINSLHQRSATFSSTVLAH</sequence>
<reference evidence="2 3" key="1">
    <citation type="journal article" date="2017" name="Gigascience">
        <title>Genome sequence of the small brown planthopper, Laodelphax striatellus.</title>
        <authorList>
            <person name="Zhu J."/>
            <person name="Jiang F."/>
            <person name="Wang X."/>
            <person name="Yang P."/>
            <person name="Bao Y."/>
            <person name="Zhao W."/>
            <person name="Wang W."/>
            <person name="Lu H."/>
            <person name="Wang Q."/>
            <person name="Cui N."/>
            <person name="Li J."/>
            <person name="Chen X."/>
            <person name="Luo L."/>
            <person name="Yu J."/>
            <person name="Kang L."/>
            <person name="Cui F."/>
        </authorList>
    </citation>
    <scope>NUCLEOTIDE SEQUENCE [LARGE SCALE GENOMIC DNA]</scope>
    <source>
        <strain evidence="2">Lst14</strain>
        <tissue evidence="2">Whole body</tissue>
    </source>
</reference>